<proteinExistence type="predicted"/>
<keyword evidence="2" id="KW-1185">Reference proteome</keyword>
<accession>A0ABY6HLU3</accession>
<protein>
    <recommendedName>
        <fullName evidence="3">Class I SAM-dependent methyltransferase</fullName>
    </recommendedName>
</protein>
<name>A0ABY6HLU3_9ARCH</name>
<dbReference type="InterPro" id="IPR029063">
    <property type="entry name" value="SAM-dependent_MTases_sf"/>
</dbReference>
<sequence length="211" mass="25001">MTMDKDIKYVEEGYALVAKSYRDQKDMSQSELPIFIEWLNHPKNQGRILELGCASGYPIAKVILESQREYFGIDLSPEQISLAHHEFPQWKSFFQVAEMVDFCRKSTSNSYSGIISMFSIRHLPRIYHVELFTHIYRILTNDGVLLLDFPLYSDEGRDTWFEDSPMYWSSFSQEWMRLTLKELGFTFLKSYVDEKMFNGKKEKTTFLLYQK</sequence>
<dbReference type="Gene3D" id="3.40.50.150">
    <property type="entry name" value="Vaccinia Virus protein VP39"/>
    <property type="match status" value="1"/>
</dbReference>
<dbReference type="EMBL" id="CP104013">
    <property type="protein sequence ID" value="UYP44268.1"/>
    <property type="molecule type" value="Genomic_DNA"/>
</dbReference>
<organism evidence="1 2">
    <name type="scientific">Candidatus Lokiarchaeum ossiferum</name>
    <dbReference type="NCBI Taxonomy" id="2951803"/>
    <lineage>
        <taxon>Archaea</taxon>
        <taxon>Promethearchaeati</taxon>
        <taxon>Promethearchaeota</taxon>
        <taxon>Promethearchaeia</taxon>
        <taxon>Promethearchaeales</taxon>
        <taxon>Promethearchaeaceae</taxon>
        <taxon>Candidatus Lokiarchaeum</taxon>
    </lineage>
</organism>
<evidence type="ECO:0000313" key="1">
    <source>
        <dbReference type="EMBL" id="UYP44268.1"/>
    </source>
</evidence>
<reference evidence="1" key="1">
    <citation type="submission" date="2022-09" db="EMBL/GenBank/DDBJ databases">
        <title>Actin cytoskeleton and complex cell architecture in an #Asgard archaeon.</title>
        <authorList>
            <person name="Ponce Toledo R.I."/>
            <person name="Schleper C."/>
            <person name="Rodrigues Oliveira T."/>
            <person name="Wollweber F."/>
            <person name="Xu J."/>
            <person name="Rittmann S."/>
            <person name="Klingl A."/>
            <person name="Pilhofer M."/>
        </authorList>
    </citation>
    <scope>NUCLEOTIDE SEQUENCE</scope>
    <source>
        <strain evidence="1">B-35</strain>
    </source>
</reference>
<dbReference type="SUPFAM" id="SSF53335">
    <property type="entry name" value="S-adenosyl-L-methionine-dependent methyltransferases"/>
    <property type="match status" value="1"/>
</dbReference>
<gene>
    <name evidence="1" type="ORF">NEF87_000553</name>
</gene>
<dbReference type="Pfam" id="PF13489">
    <property type="entry name" value="Methyltransf_23"/>
    <property type="match status" value="1"/>
</dbReference>
<evidence type="ECO:0000313" key="2">
    <source>
        <dbReference type="Proteomes" id="UP001208689"/>
    </source>
</evidence>
<dbReference type="PANTHER" id="PTHR43861">
    <property type="entry name" value="TRANS-ACONITATE 2-METHYLTRANSFERASE-RELATED"/>
    <property type="match status" value="1"/>
</dbReference>
<dbReference type="CDD" id="cd02440">
    <property type="entry name" value="AdoMet_MTases"/>
    <property type="match status" value="1"/>
</dbReference>
<evidence type="ECO:0008006" key="3">
    <source>
        <dbReference type="Google" id="ProtNLM"/>
    </source>
</evidence>
<dbReference type="Proteomes" id="UP001208689">
    <property type="component" value="Chromosome"/>
</dbReference>